<comment type="caution">
    <text evidence="1">The sequence shown here is derived from an EMBL/GenBank/DDBJ whole genome shotgun (WGS) entry which is preliminary data.</text>
</comment>
<keyword evidence="2" id="KW-1185">Reference proteome</keyword>
<evidence type="ECO:0000313" key="1">
    <source>
        <dbReference type="EMBL" id="TCV04445.1"/>
    </source>
</evidence>
<evidence type="ECO:0000313" key="2">
    <source>
        <dbReference type="Proteomes" id="UP000295110"/>
    </source>
</evidence>
<dbReference type="RefSeq" id="WP_165917436.1">
    <property type="nucleotide sequence ID" value="NZ_CBCSGL010000004.1"/>
</dbReference>
<proteinExistence type="predicted"/>
<accession>A0A4R3VMP6</accession>
<reference evidence="1 2" key="1">
    <citation type="submission" date="2019-03" db="EMBL/GenBank/DDBJ databases">
        <title>Genomic Encyclopedia of Type Strains, Phase IV (KMG-IV): sequencing the most valuable type-strain genomes for metagenomic binning, comparative biology and taxonomic classification.</title>
        <authorList>
            <person name="Goeker M."/>
        </authorList>
    </citation>
    <scope>NUCLEOTIDE SEQUENCE [LARGE SCALE GENOMIC DNA]</scope>
    <source>
        <strain evidence="1 2">DSM 654</strain>
    </source>
</reference>
<dbReference type="EMBL" id="SMBU01000001">
    <property type="protein sequence ID" value="TCV04445.1"/>
    <property type="molecule type" value="Genomic_DNA"/>
</dbReference>
<name>A0A4R3VMP6_ROSSA</name>
<dbReference type="AlphaFoldDB" id="A0A4R3VMP6"/>
<protein>
    <submittedName>
        <fullName evidence="1">Uncharacterized protein</fullName>
    </submittedName>
</protein>
<gene>
    <name evidence="1" type="ORF">EV671_1001200</name>
</gene>
<organism evidence="1 2">
    <name type="scientific">Roseateles saccharophilus</name>
    <name type="common">Pseudomonas saccharophila</name>
    <dbReference type="NCBI Taxonomy" id="304"/>
    <lineage>
        <taxon>Bacteria</taxon>
        <taxon>Pseudomonadati</taxon>
        <taxon>Pseudomonadota</taxon>
        <taxon>Betaproteobacteria</taxon>
        <taxon>Burkholderiales</taxon>
        <taxon>Sphaerotilaceae</taxon>
        <taxon>Roseateles</taxon>
    </lineage>
</organism>
<dbReference type="Proteomes" id="UP000295110">
    <property type="component" value="Unassembled WGS sequence"/>
</dbReference>
<sequence>MKPVLPMVLERVAAFVALNLQRKSLSDQKDDCERLLADYNMAFTSDVEQISANL</sequence>